<dbReference type="Pfam" id="PF12666">
    <property type="entry name" value="PrgI"/>
    <property type="match status" value="1"/>
</dbReference>
<keyword evidence="3" id="KW-1185">Reference proteome</keyword>
<protein>
    <recommendedName>
        <fullName evidence="4">PrgI family protein</fullName>
    </recommendedName>
</protein>
<evidence type="ECO:0008006" key="4">
    <source>
        <dbReference type="Google" id="ProtNLM"/>
    </source>
</evidence>
<evidence type="ECO:0000313" key="3">
    <source>
        <dbReference type="Proteomes" id="UP000621500"/>
    </source>
</evidence>
<evidence type="ECO:0000313" key="2">
    <source>
        <dbReference type="EMBL" id="GIG94582.1"/>
    </source>
</evidence>
<sequence>MDDDIPRAAVPADIGTPDKIAWGLTFRQLAIIGSVAGASWLLYTNFGPLLPPMAWVIAAIPVAGVTVFVALGRRDGLPLDVWLRHGFALRRVPKLQTPGRVRAGHPLLDTAAPPKVPAPLRTAATSIAADGTLTVDGTARSVIACGTTNVVLRTGKEQGALLAGFGAWLNALNGPAQIVVSAQRHDLTPYAQAVVDNTARLPNEALRAAADDYAAFLLDLDQTRQPLRRQVLAVVPAGPTREATVRAFGALGVSADPLDGGAVAAALASAVDPYQPPVPGPRAVPGIPITTRRTP</sequence>
<accession>A0ABQ4EIL4</accession>
<dbReference type="RefSeq" id="WP_239311737.1">
    <property type="nucleotide sequence ID" value="NZ_BAAAZQ010000005.1"/>
</dbReference>
<organism evidence="2 3">
    <name type="scientific">Plantactinospora mayteni</name>
    <dbReference type="NCBI Taxonomy" id="566021"/>
    <lineage>
        <taxon>Bacteria</taxon>
        <taxon>Bacillati</taxon>
        <taxon>Actinomycetota</taxon>
        <taxon>Actinomycetes</taxon>
        <taxon>Micromonosporales</taxon>
        <taxon>Micromonosporaceae</taxon>
        <taxon>Plantactinospora</taxon>
    </lineage>
</organism>
<dbReference type="InterPro" id="IPR024414">
    <property type="entry name" value="Uncharacterised_PrgI"/>
</dbReference>
<reference evidence="2 3" key="1">
    <citation type="submission" date="2021-01" db="EMBL/GenBank/DDBJ databases">
        <title>Whole genome shotgun sequence of Plantactinospora mayteni NBRC 109088.</title>
        <authorList>
            <person name="Komaki H."/>
            <person name="Tamura T."/>
        </authorList>
    </citation>
    <scope>NUCLEOTIDE SEQUENCE [LARGE SCALE GENOMIC DNA]</scope>
    <source>
        <strain evidence="2 3">NBRC 109088</strain>
    </source>
</reference>
<feature type="transmembrane region" description="Helical" evidence="1">
    <location>
        <begin position="52"/>
        <end position="71"/>
    </location>
</feature>
<keyword evidence="1" id="KW-1133">Transmembrane helix</keyword>
<proteinExistence type="predicted"/>
<keyword evidence="1" id="KW-0472">Membrane</keyword>
<gene>
    <name evidence="2" type="ORF">Pma05_11550</name>
</gene>
<dbReference type="Proteomes" id="UP000621500">
    <property type="component" value="Unassembled WGS sequence"/>
</dbReference>
<evidence type="ECO:0000256" key="1">
    <source>
        <dbReference type="SAM" id="Phobius"/>
    </source>
</evidence>
<feature type="transmembrane region" description="Helical" evidence="1">
    <location>
        <begin position="29"/>
        <end position="46"/>
    </location>
</feature>
<comment type="caution">
    <text evidence="2">The sequence shown here is derived from an EMBL/GenBank/DDBJ whole genome shotgun (WGS) entry which is preliminary data.</text>
</comment>
<name>A0ABQ4EIL4_9ACTN</name>
<keyword evidence="1" id="KW-0812">Transmembrane</keyword>
<dbReference type="EMBL" id="BONX01000006">
    <property type="protein sequence ID" value="GIG94582.1"/>
    <property type="molecule type" value="Genomic_DNA"/>
</dbReference>